<dbReference type="AlphaFoldDB" id="A0A4Q4ZDF0"/>
<protein>
    <recommendedName>
        <fullName evidence="3">DUF3352 domain-containing protein</fullName>
    </recommendedName>
</protein>
<dbReference type="EMBL" id="SDKM01000018">
    <property type="protein sequence ID" value="RYP85184.1"/>
    <property type="molecule type" value="Genomic_DNA"/>
</dbReference>
<gene>
    <name evidence="1" type="ORF">EKO23_13065</name>
</gene>
<evidence type="ECO:0000313" key="1">
    <source>
        <dbReference type="EMBL" id="RYP85184.1"/>
    </source>
</evidence>
<evidence type="ECO:0008006" key="3">
    <source>
        <dbReference type="Google" id="ProtNLM"/>
    </source>
</evidence>
<proteinExistence type="predicted"/>
<keyword evidence="2" id="KW-1185">Reference proteome</keyword>
<dbReference type="Proteomes" id="UP000295198">
    <property type="component" value="Unassembled WGS sequence"/>
</dbReference>
<dbReference type="RefSeq" id="WP_134717972.1">
    <property type="nucleotide sequence ID" value="NZ_SDKM01000018.1"/>
</dbReference>
<organism evidence="1 2">
    <name type="scientific">Nocardioides guangzhouensis</name>
    <dbReference type="NCBI Taxonomy" id="2497878"/>
    <lineage>
        <taxon>Bacteria</taxon>
        <taxon>Bacillati</taxon>
        <taxon>Actinomycetota</taxon>
        <taxon>Actinomycetes</taxon>
        <taxon>Propionibacteriales</taxon>
        <taxon>Nocardioidaceae</taxon>
        <taxon>Nocardioides</taxon>
    </lineage>
</organism>
<comment type="caution">
    <text evidence="1">The sequence shown here is derived from an EMBL/GenBank/DDBJ whole genome shotgun (WGS) entry which is preliminary data.</text>
</comment>
<accession>A0A4Q4ZDF0</accession>
<reference evidence="1 2" key="1">
    <citation type="submission" date="2019-01" db="EMBL/GenBank/DDBJ databases">
        <title>Nocardioides guangzhouensis sp. nov., an actinobacterium isolated from soil.</title>
        <authorList>
            <person name="Fu Y."/>
            <person name="Cai Y."/>
            <person name="Lin Z."/>
            <person name="Chen P."/>
        </authorList>
    </citation>
    <scope>NUCLEOTIDE SEQUENCE [LARGE SCALE GENOMIC DNA]</scope>
    <source>
        <strain evidence="1 2">130</strain>
    </source>
</reference>
<sequence length="353" mass="36557">MPRTRVTRRVALLTAVAVAVVGVAAAVGYVVWPKGSDFERAAGLLPAETLRVSWTDWSRLRAESDMADPAGTGEPEFLSELADRDLAVSSLAASAPALRKNLGFDPAAADWEILGQGRGGMVLVLKVSDDTDLGTVATHYEEAGFMRPDDDPMSGGVWKGGPDVVAGLDGLGSPELQHVAFLEDEGLLLSSDNAGYLESAVPFATGDEDGLDLSHLAGPAGDPLAAVALAKDLACEELSMASADPDAQAQADQLVDQAGGVDPVTGYLVAIGPDRSLTVVLDFENDDQAEQNARSRKALAGAEDPGQLLAYDELFDLDDVEADGHTVVLTGTAHLANAPLSNLSSGPVLLASC</sequence>
<evidence type="ECO:0000313" key="2">
    <source>
        <dbReference type="Proteomes" id="UP000295198"/>
    </source>
</evidence>
<dbReference type="OrthoDB" id="3772356at2"/>
<name>A0A4Q4ZDF0_9ACTN</name>